<dbReference type="InterPro" id="IPR050879">
    <property type="entry name" value="Acyltransferase_3"/>
</dbReference>
<dbReference type="Proteomes" id="UP000070319">
    <property type="component" value="Unassembled WGS sequence"/>
</dbReference>
<feature type="transmembrane region" description="Helical" evidence="1">
    <location>
        <begin position="159"/>
        <end position="178"/>
    </location>
</feature>
<feature type="transmembrane region" description="Helical" evidence="1">
    <location>
        <begin position="291"/>
        <end position="314"/>
    </location>
</feature>
<feature type="transmembrane region" description="Helical" evidence="1">
    <location>
        <begin position="5"/>
        <end position="25"/>
    </location>
</feature>
<organism evidence="3">
    <name type="scientific">Bacteroides intestinalis</name>
    <dbReference type="NCBI Taxonomy" id="329854"/>
    <lineage>
        <taxon>Bacteria</taxon>
        <taxon>Pseudomonadati</taxon>
        <taxon>Bacteroidota</taxon>
        <taxon>Bacteroidia</taxon>
        <taxon>Bacteroidales</taxon>
        <taxon>Bacteroidaceae</taxon>
        <taxon>Bacteroides</taxon>
    </lineage>
</organism>
<feature type="transmembrane region" description="Helical" evidence="1">
    <location>
        <begin position="258"/>
        <end position="279"/>
    </location>
</feature>
<dbReference type="PANTHER" id="PTHR23028:SF53">
    <property type="entry name" value="ACYL_TRANSF_3 DOMAIN-CONTAINING PROTEIN"/>
    <property type="match status" value="1"/>
</dbReference>
<protein>
    <submittedName>
        <fullName evidence="3">Acyltransferase</fullName>
    </submittedName>
</protein>
<dbReference type="PATRIC" id="fig|329854.7.peg.4082"/>
<reference evidence="3 4" key="1">
    <citation type="submission" date="2016-02" db="EMBL/GenBank/DDBJ databases">
        <authorList>
            <person name="Wen L."/>
            <person name="He K."/>
            <person name="Yang H."/>
        </authorList>
    </citation>
    <scope>NUCLEOTIDE SEQUENCE [LARGE SCALE GENOMIC DNA]</scope>
    <source>
        <strain evidence="3 4">KLE1704</strain>
    </source>
</reference>
<keyword evidence="3" id="KW-0808">Transferase</keyword>
<dbReference type="GO" id="GO:0016747">
    <property type="term" value="F:acyltransferase activity, transferring groups other than amino-acyl groups"/>
    <property type="evidence" value="ECO:0007669"/>
    <property type="project" value="InterPro"/>
</dbReference>
<feature type="transmembrane region" description="Helical" evidence="1">
    <location>
        <begin position="45"/>
        <end position="63"/>
    </location>
</feature>
<name>A0A139KYA3_9BACE</name>
<feature type="transmembrane region" description="Helical" evidence="1">
    <location>
        <begin position="133"/>
        <end position="152"/>
    </location>
</feature>
<sequence>MKKNLLIEGFRGVLILWIILFHYTTRFGELFGKTINCGFPNGGEVGVTMFFILSGCFFARSVLDEKRYGLKEFVYFSINKYWRLYPAYLLSVILIYFITAYLGGLENREVDVETFLINLFLIYHPSIDYVDGAHWFIAALIKIQIICATLLLVRKRRNLILNIFAMITISIILFLKILPCFFLNNILRVLFDSSLISFLCGMLFYIALNEREKKYWIFPIILGGALSIKIHLFLLPLYLGIFMILYSKNKYVLLFEKIHLFNSNIFLFIGRISFLWYLIHQNIGYALMLKIYPISEFLAVLLALITTFLIAVLINYCVSRIPQKIL</sequence>
<evidence type="ECO:0000313" key="3">
    <source>
        <dbReference type="EMBL" id="KXT44165.1"/>
    </source>
</evidence>
<feature type="transmembrane region" description="Helical" evidence="1">
    <location>
        <begin position="190"/>
        <end position="208"/>
    </location>
</feature>
<comment type="caution">
    <text evidence="3">The sequence shown here is derived from an EMBL/GenBank/DDBJ whole genome shotgun (WGS) entry which is preliminary data.</text>
</comment>
<evidence type="ECO:0000259" key="2">
    <source>
        <dbReference type="Pfam" id="PF01757"/>
    </source>
</evidence>
<keyword evidence="1" id="KW-0812">Transmembrane</keyword>
<evidence type="ECO:0000313" key="4">
    <source>
        <dbReference type="Proteomes" id="UP000070319"/>
    </source>
</evidence>
<dbReference type="GO" id="GO:0016020">
    <property type="term" value="C:membrane"/>
    <property type="evidence" value="ECO:0007669"/>
    <property type="project" value="TreeGrafter"/>
</dbReference>
<dbReference type="InterPro" id="IPR002656">
    <property type="entry name" value="Acyl_transf_3_dom"/>
</dbReference>
<gene>
    <name evidence="3" type="ORF">HMPREF2531_04015</name>
</gene>
<dbReference type="EMBL" id="LTDF01000152">
    <property type="protein sequence ID" value="KXT44165.1"/>
    <property type="molecule type" value="Genomic_DNA"/>
</dbReference>
<keyword evidence="3" id="KW-0012">Acyltransferase</keyword>
<feature type="transmembrane region" description="Helical" evidence="1">
    <location>
        <begin position="215"/>
        <end position="246"/>
    </location>
</feature>
<keyword evidence="1" id="KW-0472">Membrane</keyword>
<evidence type="ECO:0000256" key="1">
    <source>
        <dbReference type="SAM" id="Phobius"/>
    </source>
</evidence>
<feature type="transmembrane region" description="Helical" evidence="1">
    <location>
        <begin position="84"/>
        <end position="103"/>
    </location>
</feature>
<dbReference type="GO" id="GO:0000271">
    <property type="term" value="P:polysaccharide biosynthetic process"/>
    <property type="evidence" value="ECO:0007669"/>
    <property type="project" value="TreeGrafter"/>
</dbReference>
<accession>A0A139KYA3</accession>
<dbReference type="RefSeq" id="WP_061437572.1">
    <property type="nucleotide sequence ID" value="NZ_KQ968734.1"/>
</dbReference>
<feature type="domain" description="Acyltransferase 3" evidence="2">
    <location>
        <begin position="7"/>
        <end position="315"/>
    </location>
</feature>
<dbReference type="PANTHER" id="PTHR23028">
    <property type="entry name" value="ACETYLTRANSFERASE"/>
    <property type="match status" value="1"/>
</dbReference>
<dbReference type="AlphaFoldDB" id="A0A139KYA3"/>
<proteinExistence type="predicted"/>
<keyword evidence="1" id="KW-1133">Transmembrane helix</keyword>
<dbReference type="Pfam" id="PF01757">
    <property type="entry name" value="Acyl_transf_3"/>
    <property type="match status" value="1"/>
</dbReference>